<reference evidence="2 3" key="1">
    <citation type="submission" date="2023-08" db="EMBL/GenBank/DDBJ databases">
        <title>Black Yeasts Isolated from many extreme environments.</title>
        <authorList>
            <person name="Coleine C."/>
            <person name="Stajich J.E."/>
            <person name="Selbmann L."/>
        </authorList>
    </citation>
    <scope>NUCLEOTIDE SEQUENCE [LARGE SCALE GENOMIC DNA]</scope>
    <source>
        <strain evidence="2 3">CCFEE 5885</strain>
    </source>
</reference>
<evidence type="ECO:0000313" key="3">
    <source>
        <dbReference type="Proteomes" id="UP001345013"/>
    </source>
</evidence>
<name>A0ABR0JVK8_9EURO</name>
<proteinExistence type="predicted"/>
<sequence>MNDQQDSSGYSNHNVYGLPSVNQYSHPTTFHPQQTSTFPTPDTLQKTPRECHLETGIRTLKRQLVLLSTQRWNETQAYNAFVDRVHVLNQVLPPHHQTPQYREAWLKVLDASQNYALAQSQAQQLPVAYFYQQTAIHQPTLERRRMVPDATADRKLQSQRAKDDIATVKSDLKPEIILISRFLQSINYHLQPPISNIPAVPQRAVVTDPRHRLAISAGALENNIASFTSFLTSYLNGRHEIVSKDLQPKLKNLLEPFFSDPRDAQTLLSAIVNETKAIVKVETGHVKMLSQDLIAPMTELLAALVGVLEGWVESCG</sequence>
<organism evidence="2 3">
    <name type="scientific">Lithohypha guttulata</name>
    <dbReference type="NCBI Taxonomy" id="1690604"/>
    <lineage>
        <taxon>Eukaryota</taxon>
        <taxon>Fungi</taxon>
        <taxon>Dikarya</taxon>
        <taxon>Ascomycota</taxon>
        <taxon>Pezizomycotina</taxon>
        <taxon>Eurotiomycetes</taxon>
        <taxon>Chaetothyriomycetidae</taxon>
        <taxon>Chaetothyriales</taxon>
        <taxon>Trichomeriaceae</taxon>
        <taxon>Lithohypha</taxon>
    </lineage>
</organism>
<evidence type="ECO:0000313" key="2">
    <source>
        <dbReference type="EMBL" id="KAK5074547.1"/>
    </source>
</evidence>
<keyword evidence="3" id="KW-1185">Reference proteome</keyword>
<accession>A0ABR0JVK8</accession>
<comment type="caution">
    <text evidence="2">The sequence shown here is derived from an EMBL/GenBank/DDBJ whole genome shotgun (WGS) entry which is preliminary data.</text>
</comment>
<dbReference type="Proteomes" id="UP001345013">
    <property type="component" value="Unassembled WGS sequence"/>
</dbReference>
<protein>
    <submittedName>
        <fullName evidence="2">Uncharacterized protein</fullName>
    </submittedName>
</protein>
<dbReference type="EMBL" id="JAVRRG010000277">
    <property type="protein sequence ID" value="KAK5074547.1"/>
    <property type="molecule type" value="Genomic_DNA"/>
</dbReference>
<feature type="region of interest" description="Disordered" evidence="1">
    <location>
        <begin position="1"/>
        <end position="45"/>
    </location>
</feature>
<gene>
    <name evidence="2" type="ORF">LTR24_010121</name>
</gene>
<evidence type="ECO:0000256" key="1">
    <source>
        <dbReference type="SAM" id="MobiDB-lite"/>
    </source>
</evidence>